<evidence type="ECO:0000313" key="15">
    <source>
        <dbReference type="EMBL" id="SSW98804.1"/>
    </source>
</evidence>
<dbReference type="CDD" id="cd11056">
    <property type="entry name" value="CYP6-like"/>
    <property type="match status" value="1"/>
</dbReference>
<dbReference type="GO" id="GO:0005789">
    <property type="term" value="C:endoplasmic reticulum membrane"/>
    <property type="evidence" value="ECO:0007669"/>
    <property type="project" value="UniProtKB-SubCell"/>
</dbReference>
<dbReference type="VEuPathDB" id="VectorBase:CSON012845"/>
<evidence type="ECO:0000313" key="16">
    <source>
        <dbReference type="EMBL" id="SSX19190.1"/>
    </source>
</evidence>
<evidence type="ECO:0000256" key="1">
    <source>
        <dbReference type="ARBA" id="ARBA00001971"/>
    </source>
</evidence>
<evidence type="ECO:0000256" key="8">
    <source>
        <dbReference type="ARBA" id="ARBA00022824"/>
    </source>
</evidence>
<keyword evidence="14" id="KW-0812">Transmembrane</keyword>
<evidence type="ECO:0000256" key="7">
    <source>
        <dbReference type="ARBA" id="ARBA00022723"/>
    </source>
</evidence>
<organism evidence="15">
    <name type="scientific">Culicoides sonorensis</name>
    <name type="common">Biting midge</name>
    <dbReference type="NCBI Taxonomy" id="179676"/>
    <lineage>
        <taxon>Eukaryota</taxon>
        <taxon>Metazoa</taxon>
        <taxon>Ecdysozoa</taxon>
        <taxon>Arthropoda</taxon>
        <taxon>Hexapoda</taxon>
        <taxon>Insecta</taxon>
        <taxon>Pterygota</taxon>
        <taxon>Neoptera</taxon>
        <taxon>Endopterygota</taxon>
        <taxon>Diptera</taxon>
        <taxon>Nematocera</taxon>
        <taxon>Chironomoidea</taxon>
        <taxon>Ceratopogonidae</taxon>
        <taxon>Ceratopogoninae</taxon>
        <taxon>Culicoides</taxon>
        <taxon>Monoculicoides</taxon>
    </lineage>
</organism>
<dbReference type="InterPro" id="IPR001128">
    <property type="entry name" value="Cyt_P450"/>
</dbReference>
<keyword evidence="7" id="KW-0479">Metal-binding</keyword>
<comment type="function">
    <text evidence="2">May be involved in the metabolism of insect hormones and in the breakdown of synthetic insecticides.</text>
</comment>
<dbReference type="Pfam" id="PF00067">
    <property type="entry name" value="p450"/>
    <property type="match status" value="1"/>
</dbReference>
<name>A0A336K1H0_CULSO</name>
<evidence type="ECO:0000256" key="2">
    <source>
        <dbReference type="ARBA" id="ARBA00003690"/>
    </source>
</evidence>
<dbReference type="EMBL" id="UFQS01000062">
    <property type="protein sequence ID" value="SSW98804.1"/>
    <property type="molecule type" value="Genomic_DNA"/>
</dbReference>
<keyword evidence="11" id="KW-0408">Iron</keyword>
<keyword evidence="10" id="KW-0560">Oxidoreductase</keyword>
<evidence type="ECO:0000256" key="11">
    <source>
        <dbReference type="ARBA" id="ARBA00023004"/>
    </source>
</evidence>
<evidence type="ECO:0000256" key="12">
    <source>
        <dbReference type="ARBA" id="ARBA00023033"/>
    </source>
</evidence>
<dbReference type="PRINTS" id="PR00464">
    <property type="entry name" value="EP450II"/>
</dbReference>
<dbReference type="GO" id="GO:0004497">
    <property type="term" value="F:monooxygenase activity"/>
    <property type="evidence" value="ECO:0007669"/>
    <property type="project" value="UniProtKB-KW"/>
</dbReference>
<evidence type="ECO:0000256" key="3">
    <source>
        <dbReference type="ARBA" id="ARBA00004174"/>
    </source>
</evidence>
<evidence type="ECO:0000256" key="14">
    <source>
        <dbReference type="SAM" id="Phobius"/>
    </source>
</evidence>
<keyword evidence="12" id="KW-0503">Monooxygenase</keyword>
<dbReference type="InterPro" id="IPR036396">
    <property type="entry name" value="Cyt_P450_sf"/>
</dbReference>
<feature type="transmembrane region" description="Helical" evidence="14">
    <location>
        <begin position="224"/>
        <end position="247"/>
    </location>
</feature>
<dbReference type="OMA" id="ECTERTI"/>
<sequence>MFSIVLSYCSTIILSQSSVILVIIISLFVYYVTKNNDYFEKRGVVYIKPNFFLGSLAPAILKKKTFMEVYTDIIKKYPNHGFIGIFDFLKPLYILKDPDLIKQVCVKDGDNFLDHRFTIDAEVEPIVGRNLFAIKGQKWREMRHILTPAFTSSKMKFMFELIRECTERTILHINSHLTEKNEFNFETVDFFSRFANDIIATTAFGLETNSMENRENEFYKHGRIISCLATVIFTIKFIIANTLPWIIKTFRINILDKYSVEYFRNIMVKTMHEREKSDIKRPDLIHLLLQAKHKGKILEEHETEEVFEKCAKSIDWTENDFLAQCLLFYMAGFETSSTTMTFMAYELAINPDIQQRLFQVISELWNNCQNSPNYEEINKLKYLDMVLSETLRKWTPVTGVDRVCNSTYER</sequence>
<comment type="cofactor">
    <cofactor evidence="1">
        <name>heme</name>
        <dbReference type="ChEBI" id="CHEBI:30413"/>
    </cofactor>
</comment>
<evidence type="ECO:0000256" key="4">
    <source>
        <dbReference type="ARBA" id="ARBA00004406"/>
    </source>
</evidence>
<dbReference type="PANTHER" id="PTHR24292:SF54">
    <property type="entry name" value="CYP9F3-RELATED"/>
    <property type="match status" value="1"/>
</dbReference>
<evidence type="ECO:0000256" key="9">
    <source>
        <dbReference type="ARBA" id="ARBA00022848"/>
    </source>
</evidence>
<feature type="transmembrane region" description="Helical" evidence="14">
    <location>
        <begin position="12"/>
        <end position="32"/>
    </location>
</feature>
<dbReference type="GO" id="GO:0016705">
    <property type="term" value="F:oxidoreductase activity, acting on paired donors, with incorporation or reduction of molecular oxygen"/>
    <property type="evidence" value="ECO:0007669"/>
    <property type="project" value="InterPro"/>
</dbReference>
<dbReference type="AlphaFoldDB" id="A0A336K1H0"/>
<evidence type="ECO:0000256" key="10">
    <source>
        <dbReference type="ARBA" id="ARBA00023002"/>
    </source>
</evidence>
<evidence type="ECO:0000256" key="13">
    <source>
        <dbReference type="ARBA" id="ARBA00023136"/>
    </source>
</evidence>
<keyword evidence="14" id="KW-1133">Transmembrane helix</keyword>
<proteinExistence type="inferred from homology"/>
<dbReference type="GO" id="GO:0005506">
    <property type="term" value="F:iron ion binding"/>
    <property type="evidence" value="ECO:0007669"/>
    <property type="project" value="InterPro"/>
</dbReference>
<evidence type="ECO:0000256" key="6">
    <source>
        <dbReference type="ARBA" id="ARBA00022617"/>
    </source>
</evidence>
<keyword evidence="6" id="KW-0349">Heme</keyword>
<evidence type="ECO:0000256" key="5">
    <source>
        <dbReference type="ARBA" id="ARBA00010617"/>
    </source>
</evidence>
<reference evidence="15" key="1">
    <citation type="submission" date="2018-04" db="EMBL/GenBank/DDBJ databases">
        <authorList>
            <person name="Go L.Y."/>
            <person name="Mitchell J.A."/>
        </authorList>
    </citation>
    <scope>NUCLEOTIDE SEQUENCE</scope>
    <source>
        <tissue evidence="15">Whole organism</tissue>
    </source>
</reference>
<dbReference type="InterPro" id="IPR002402">
    <property type="entry name" value="Cyt_P450_E_grp-II"/>
</dbReference>
<protein>
    <submittedName>
        <fullName evidence="15">CSON012845 protein</fullName>
    </submittedName>
</protein>
<dbReference type="SUPFAM" id="SSF48264">
    <property type="entry name" value="Cytochrome P450"/>
    <property type="match status" value="1"/>
</dbReference>
<comment type="similarity">
    <text evidence="5">Belongs to the cytochrome P450 family.</text>
</comment>
<dbReference type="GO" id="GO:0020037">
    <property type="term" value="F:heme binding"/>
    <property type="evidence" value="ECO:0007669"/>
    <property type="project" value="InterPro"/>
</dbReference>
<gene>
    <name evidence="15" type="primary">CSON012845</name>
</gene>
<reference evidence="16" key="2">
    <citation type="submission" date="2018-07" db="EMBL/GenBank/DDBJ databases">
        <authorList>
            <person name="Quirk P.G."/>
            <person name="Krulwich T.A."/>
        </authorList>
    </citation>
    <scope>NUCLEOTIDE SEQUENCE</scope>
</reference>
<dbReference type="PANTHER" id="PTHR24292">
    <property type="entry name" value="CYTOCHROME P450"/>
    <property type="match status" value="1"/>
</dbReference>
<dbReference type="Gene3D" id="1.10.630.10">
    <property type="entry name" value="Cytochrome P450"/>
    <property type="match status" value="1"/>
</dbReference>
<comment type="subcellular location">
    <subcellularLocation>
        <location evidence="4">Endoplasmic reticulum membrane</location>
        <topology evidence="4">Peripheral membrane protein</topology>
    </subcellularLocation>
    <subcellularLocation>
        <location evidence="3">Microsome membrane</location>
        <topology evidence="3">Peripheral membrane protein</topology>
    </subcellularLocation>
</comment>
<keyword evidence="8" id="KW-0256">Endoplasmic reticulum</keyword>
<accession>A0A336K1H0</accession>
<dbReference type="EMBL" id="UFQT01000062">
    <property type="protein sequence ID" value="SSX19190.1"/>
    <property type="molecule type" value="Genomic_DNA"/>
</dbReference>
<keyword evidence="9" id="KW-0492">Microsome</keyword>
<dbReference type="InterPro" id="IPR050476">
    <property type="entry name" value="Insect_CytP450_Detox"/>
</dbReference>
<keyword evidence="13 14" id="KW-0472">Membrane</keyword>